<proteinExistence type="predicted"/>
<dbReference type="EMBL" id="JAKNSF020000015">
    <property type="protein sequence ID" value="KAK7734824.1"/>
    <property type="molecule type" value="Genomic_DNA"/>
</dbReference>
<evidence type="ECO:0000313" key="3">
    <source>
        <dbReference type="Proteomes" id="UP001430848"/>
    </source>
</evidence>
<accession>A0ABR1PEI1</accession>
<reference evidence="2 3" key="1">
    <citation type="submission" date="2024-02" db="EMBL/GenBank/DDBJ databases">
        <title>De novo assembly and annotation of 12 fungi associated with fruit tree decline syndrome in Ontario, Canada.</title>
        <authorList>
            <person name="Sulman M."/>
            <person name="Ellouze W."/>
            <person name="Ilyukhin E."/>
        </authorList>
    </citation>
    <scope>NUCLEOTIDE SEQUENCE [LARGE SCALE GENOMIC DNA]</scope>
    <source>
        <strain evidence="2 3">M169</strain>
    </source>
</reference>
<keyword evidence="3" id="KW-1185">Reference proteome</keyword>
<evidence type="ECO:0000256" key="1">
    <source>
        <dbReference type="SAM" id="MobiDB-lite"/>
    </source>
</evidence>
<comment type="caution">
    <text evidence="2">The sequence shown here is derived from an EMBL/GenBank/DDBJ whole genome shotgun (WGS) entry which is preliminary data.</text>
</comment>
<sequence>MSRSAPTAPQSAKPQQASAQILNDSSKPTASTAHVNNQEEVNFKGQRDMIKEAMEKQLLANQKPFDPAHVFFRMRSWSEEEQMEACFPNTLSIVEDAVSKLPDPMRADMQNAVEQQHEENRIWGAHLAIMRCLKPRAKTN</sequence>
<gene>
    <name evidence="2" type="ORF">SLS63_004244</name>
</gene>
<dbReference type="Proteomes" id="UP001430848">
    <property type="component" value="Unassembled WGS sequence"/>
</dbReference>
<feature type="compositionally biased region" description="Polar residues" evidence="1">
    <location>
        <begin position="21"/>
        <end position="40"/>
    </location>
</feature>
<feature type="compositionally biased region" description="Low complexity" evidence="1">
    <location>
        <begin position="1"/>
        <end position="20"/>
    </location>
</feature>
<protein>
    <submittedName>
        <fullName evidence="2">Uncharacterized protein</fullName>
    </submittedName>
</protein>
<evidence type="ECO:0000313" key="2">
    <source>
        <dbReference type="EMBL" id="KAK7734824.1"/>
    </source>
</evidence>
<name>A0ABR1PEI1_DIAER</name>
<feature type="region of interest" description="Disordered" evidence="1">
    <location>
        <begin position="1"/>
        <end position="41"/>
    </location>
</feature>
<organism evidence="2 3">
    <name type="scientific">Diaporthe eres</name>
    <name type="common">Phomopsis oblonga</name>
    <dbReference type="NCBI Taxonomy" id="83184"/>
    <lineage>
        <taxon>Eukaryota</taxon>
        <taxon>Fungi</taxon>
        <taxon>Dikarya</taxon>
        <taxon>Ascomycota</taxon>
        <taxon>Pezizomycotina</taxon>
        <taxon>Sordariomycetes</taxon>
        <taxon>Sordariomycetidae</taxon>
        <taxon>Diaporthales</taxon>
        <taxon>Diaporthaceae</taxon>
        <taxon>Diaporthe</taxon>
        <taxon>Diaporthe eres species complex</taxon>
    </lineage>
</organism>